<dbReference type="InterPro" id="IPR002686">
    <property type="entry name" value="Transposase_17"/>
</dbReference>
<dbReference type="GO" id="GO:0006313">
    <property type="term" value="P:DNA transposition"/>
    <property type="evidence" value="ECO:0007669"/>
    <property type="project" value="InterPro"/>
</dbReference>
<sequence>MARMPRIEYPGAIYHVINRGNYRRDLFDSAGAAESFIQVLEEATTRFGWELGSYVLMRNHFHLALRTPDPNLSRGMQWLQVTFASRFNRFRHETGHLFQGRYKAILLQNEWVWGELSDYIHLNPVRARIVDPDQMHSFRWSSLNRLRKGPRFKGLNPLPWLQSKGLEDTPEGWAALISALRARAGEAGGENHDAEVDASWSKGWAIGDDAWLAEMAQLQVSNLKDSANSEYTMGRKAEEIRWDRRLRELCRENGETRDLTAGYERWKIDAALKMRRELGTPVVWLAKRLRVGSAGSLRVYLHRRGRSVNK</sequence>
<dbReference type="SMART" id="SM01321">
    <property type="entry name" value="Y1_Tnp"/>
    <property type="match status" value="1"/>
</dbReference>
<dbReference type="RefSeq" id="WP_330930472.1">
    <property type="nucleotide sequence ID" value="NZ_CP119075.1"/>
</dbReference>
<organism evidence="2 3">
    <name type="scientific">Synoicihabitans lomoniglobus</name>
    <dbReference type="NCBI Taxonomy" id="2909285"/>
    <lineage>
        <taxon>Bacteria</taxon>
        <taxon>Pseudomonadati</taxon>
        <taxon>Verrucomicrobiota</taxon>
        <taxon>Opitutia</taxon>
        <taxon>Opitutales</taxon>
        <taxon>Opitutaceae</taxon>
        <taxon>Synoicihabitans</taxon>
    </lineage>
</organism>
<dbReference type="Proteomes" id="UP001218638">
    <property type="component" value="Chromosome"/>
</dbReference>
<accession>A0AAF0CMZ8</accession>
<dbReference type="PANTHER" id="PTHR34322:SF2">
    <property type="entry name" value="TRANSPOSASE IS200-LIKE DOMAIN-CONTAINING PROTEIN"/>
    <property type="match status" value="1"/>
</dbReference>
<dbReference type="GO" id="GO:0003677">
    <property type="term" value="F:DNA binding"/>
    <property type="evidence" value="ECO:0007669"/>
    <property type="project" value="InterPro"/>
</dbReference>
<keyword evidence="3" id="KW-1185">Reference proteome</keyword>
<dbReference type="AlphaFoldDB" id="A0AAF0CMZ8"/>
<dbReference type="Gene3D" id="3.30.70.1290">
    <property type="entry name" value="Transposase IS200-like"/>
    <property type="match status" value="1"/>
</dbReference>
<name>A0AAF0CMZ8_9BACT</name>
<feature type="domain" description="Transposase IS200-like" evidence="1">
    <location>
        <begin position="9"/>
        <end position="123"/>
    </location>
</feature>
<gene>
    <name evidence="2" type="ORF">PXH66_15645</name>
</gene>
<evidence type="ECO:0000313" key="3">
    <source>
        <dbReference type="Proteomes" id="UP001218638"/>
    </source>
</evidence>
<evidence type="ECO:0000313" key="2">
    <source>
        <dbReference type="EMBL" id="WED63770.1"/>
    </source>
</evidence>
<dbReference type="SUPFAM" id="SSF143422">
    <property type="entry name" value="Transposase IS200-like"/>
    <property type="match status" value="1"/>
</dbReference>
<dbReference type="GO" id="GO:0004803">
    <property type="term" value="F:transposase activity"/>
    <property type="evidence" value="ECO:0007669"/>
    <property type="project" value="InterPro"/>
</dbReference>
<proteinExistence type="predicted"/>
<evidence type="ECO:0000259" key="1">
    <source>
        <dbReference type="SMART" id="SM01321"/>
    </source>
</evidence>
<dbReference type="PANTHER" id="PTHR34322">
    <property type="entry name" value="TRANSPOSASE, Y1_TNP DOMAIN-CONTAINING"/>
    <property type="match status" value="1"/>
</dbReference>
<protein>
    <submittedName>
        <fullName evidence="2">Transposase</fullName>
    </submittedName>
</protein>
<reference evidence="2" key="1">
    <citation type="submission" date="2023-03" db="EMBL/GenBank/DDBJ databases">
        <title>Lomoglobus Profundus gen. nov., sp. nov., a novel member of the phylum Verrucomicrobia, isolated from deep-marine sediment of South China Sea.</title>
        <authorList>
            <person name="Ahmad T."/>
            <person name="Ishaq S.E."/>
            <person name="Wang F."/>
        </authorList>
    </citation>
    <scope>NUCLEOTIDE SEQUENCE</scope>
    <source>
        <strain evidence="2">LMO-M01</strain>
    </source>
</reference>
<dbReference type="Pfam" id="PF01797">
    <property type="entry name" value="Y1_Tnp"/>
    <property type="match status" value="1"/>
</dbReference>
<dbReference type="InterPro" id="IPR036515">
    <property type="entry name" value="Transposase_17_sf"/>
</dbReference>
<dbReference type="KEGG" id="slom:PXH66_15645"/>
<dbReference type="EMBL" id="CP119075">
    <property type="protein sequence ID" value="WED63770.1"/>
    <property type="molecule type" value="Genomic_DNA"/>
</dbReference>